<evidence type="ECO:0000256" key="3">
    <source>
        <dbReference type="ARBA" id="ARBA00023125"/>
    </source>
</evidence>
<name>A0A453D805_AEGTS</name>
<sequence>HPYCRRDAETPRQPHTIHVDPTGTTAYQRKLLAGSPRHRTNTFTMCPGTGKSHTVLPRGAPGYAGSKRTLAVYDPAAAQQRADAARLSADAGALVPSPVGVAGEPIKAVPLAASASKVRAEPPGIRAPDGLLPYLRLRVDLPVHFIVEKTVTATDVDPQQNRFRLPIDGVMRNLRPVLSHLDRRAANLVHVEAPRPRLPKLPKVPGEKTKKRRGREHGGLPVLVIECYAGIRELQLTRWESSGVCVIKGEGYMDFINNCGFSVGDVVEIWAFKQKALRLFGVDIYQEGYQESPLCILFIKKGQLLPPPRALVVSDGGETTQDHAPC</sequence>
<comment type="subcellular location">
    <subcellularLocation>
        <location evidence="1">Nucleus</location>
    </subcellularLocation>
</comment>
<organism evidence="6 7">
    <name type="scientific">Aegilops tauschii subsp. strangulata</name>
    <name type="common">Goatgrass</name>
    <dbReference type="NCBI Taxonomy" id="200361"/>
    <lineage>
        <taxon>Eukaryota</taxon>
        <taxon>Viridiplantae</taxon>
        <taxon>Streptophyta</taxon>
        <taxon>Embryophyta</taxon>
        <taxon>Tracheophyta</taxon>
        <taxon>Spermatophyta</taxon>
        <taxon>Magnoliopsida</taxon>
        <taxon>Liliopsida</taxon>
        <taxon>Poales</taxon>
        <taxon>Poaceae</taxon>
        <taxon>BOP clade</taxon>
        <taxon>Pooideae</taxon>
        <taxon>Triticodae</taxon>
        <taxon>Triticeae</taxon>
        <taxon>Triticinae</taxon>
        <taxon>Aegilops</taxon>
    </lineage>
</organism>
<dbReference type="AlphaFoldDB" id="A0A453D805"/>
<evidence type="ECO:0000256" key="2">
    <source>
        <dbReference type="ARBA" id="ARBA00023015"/>
    </source>
</evidence>
<dbReference type="InterPro" id="IPR015300">
    <property type="entry name" value="DNA-bd_pseudobarrel_sf"/>
</dbReference>
<reference evidence="7" key="1">
    <citation type="journal article" date="2014" name="Science">
        <title>Ancient hybridizations among the ancestral genomes of bread wheat.</title>
        <authorList>
            <consortium name="International Wheat Genome Sequencing Consortium,"/>
            <person name="Marcussen T."/>
            <person name="Sandve S.R."/>
            <person name="Heier L."/>
            <person name="Spannagl M."/>
            <person name="Pfeifer M."/>
            <person name="Jakobsen K.S."/>
            <person name="Wulff B.B."/>
            <person name="Steuernagel B."/>
            <person name="Mayer K.F."/>
            <person name="Olsen O.A."/>
        </authorList>
    </citation>
    <scope>NUCLEOTIDE SEQUENCE [LARGE SCALE GENOMIC DNA]</scope>
    <source>
        <strain evidence="7">cv. AL8/78</strain>
    </source>
</reference>
<dbReference type="GO" id="GO:0003677">
    <property type="term" value="F:DNA binding"/>
    <property type="evidence" value="ECO:0007669"/>
    <property type="project" value="UniProtKB-KW"/>
</dbReference>
<dbReference type="PANTHER" id="PTHR34397">
    <property type="entry name" value="OS05G0237600 PROTEIN"/>
    <property type="match status" value="1"/>
</dbReference>
<dbReference type="Gene3D" id="2.40.330.10">
    <property type="entry name" value="DNA-binding pseudobarrel domain"/>
    <property type="match status" value="1"/>
</dbReference>
<evidence type="ECO:0000256" key="5">
    <source>
        <dbReference type="ARBA" id="ARBA00023242"/>
    </source>
</evidence>
<keyword evidence="4" id="KW-0804">Transcription</keyword>
<keyword evidence="3" id="KW-0238">DNA-binding</keyword>
<dbReference type="Proteomes" id="UP000015105">
    <property type="component" value="Chromosome 2D"/>
</dbReference>
<evidence type="ECO:0000313" key="7">
    <source>
        <dbReference type="Proteomes" id="UP000015105"/>
    </source>
</evidence>
<evidence type="ECO:0000256" key="4">
    <source>
        <dbReference type="ARBA" id="ARBA00023163"/>
    </source>
</evidence>
<protein>
    <submittedName>
        <fullName evidence="6">Uncharacterized protein</fullName>
    </submittedName>
</protein>
<keyword evidence="7" id="KW-1185">Reference proteome</keyword>
<reference evidence="6" key="3">
    <citation type="journal article" date="2017" name="Nature">
        <title>Genome sequence of the progenitor of the wheat D genome Aegilops tauschii.</title>
        <authorList>
            <person name="Luo M.C."/>
            <person name="Gu Y.Q."/>
            <person name="Puiu D."/>
            <person name="Wang H."/>
            <person name="Twardziok S.O."/>
            <person name="Deal K.R."/>
            <person name="Huo N."/>
            <person name="Zhu T."/>
            <person name="Wang L."/>
            <person name="Wang Y."/>
            <person name="McGuire P.E."/>
            <person name="Liu S."/>
            <person name="Long H."/>
            <person name="Ramasamy R.K."/>
            <person name="Rodriguez J.C."/>
            <person name="Van S.L."/>
            <person name="Yuan L."/>
            <person name="Wang Z."/>
            <person name="Xia Z."/>
            <person name="Xiao L."/>
            <person name="Anderson O.D."/>
            <person name="Ouyang S."/>
            <person name="Liang Y."/>
            <person name="Zimin A.V."/>
            <person name="Pertea G."/>
            <person name="Qi P."/>
            <person name="Bennetzen J.L."/>
            <person name="Dai X."/>
            <person name="Dawson M.W."/>
            <person name="Muller H.G."/>
            <person name="Kugler K."/>
            <person name="Rivarola-Duarte L."/>
            <person name="Spannagl M."/>
            <person name="Mayer K.F.X."/>
            <person name="Lu F.H."/>
            <person name="Bevan M.W."/>
            <person name="Leroy P."/>
            <person name="Li P."/>
            <person name="You F.M."/>
            <person name="Sun Q."/>
            <person name="Liu Z."/>
            <person name="Lyons E."/>
            <person name="Wicker T."/>
            <person name="Salzberg S.L."/>
            <person name="Devos K.M."/>
            <person name="Dvorak J."/>
        </authorList>
    </citation>
    <scope>NUCLEOTIDE SEQUENCE [LARGE SCALE GENOMIC DNA]</scope>
    <source>
        <strain evidence="6">cv. AL8/78</strain>
    </source>
</reference>
<proteinExistence type="predicted"/>
<keyword evidence="5" id="KW-0539">Nucleus</keyword>
<dbReference type="PANTHER" id="PTHR34397:SF28">
    <property type="entry name" value="TF-B3 DOMAIN-CONTAINING PROTEIN"/>
    <property type="match status" value="1"/>
</dbReference>
<reference evidence="7" key="2">
    <citation type="journal article" date="2017" name="Nat. Plants">
        <title>The Aegilops tauschii genome reveals multiple impacts of transposons.</title>
        <authorList>
            <person name="Zhao G."/>
            <person name="Zou C."/>
            <person name="Li K."/>
            <person name="Wang K."/>
            <person name="Li T."/>
            <person name="Gao L."/>
            <person name="Zhang X."/>
            <person name="Wang H."/>
            <person name="Yang Z."/>
            <person name="Liu X."/>
            <person name="Jiang W."/>
            <person name="Mao L."/>
            <person name="Kong X."/>
            <person name="Jiao Y."/>
            <person name="Jia J."/>
        </authorList>
    </citation>
    <scope>NUCLEOTIDE SEQUENCE [LARGE SCALE GENOMIC DNA]</scope>
    <source>
        <strain evidence="7">cv. AL8/78</strain>
    </source>
</reference>
<evidence type="ECO:0000256" key="1">
    <source>
        <dbReference type="ARBA" id="ARBA00004123"/>
    </source>
</evidence>
<accession>A0A453D805</accession>
<reference evidence="6" key="4">
    <citation type="submission" date="2019-03" db="UniProtKB">
        <authorList>
            <consortium name="EnsemblPlants"/>
        </authorList>
    </citation>
    <scope>IDENTIFICATION</scope>
</reference>
<dbReference type="GO" id="GO:0005634">
    <property type="term" value="C:nucleus"/>
    <property type="evidence" value="ECO:0007669"/>
    <property type="project" value="UniProtKB-SubCell"/>
</dbReference>
<evidence type="ECO:0000313" key="6">
    <source>
        <dbReference type="EnsemblPlants" id="AET2Gv21128400.1"/>
    </source>
</evidence>
<reference evidence="6" key="5">
    <citation type="journal article" date="2021" name="G3 (Bethesda)">
        <title>Aegilops tauschii genome assembly Aet v5.0 features greater sequence contiguity and improved annotation.</title>
        <authorList>
            <person name="Wang L."/>
            <person name="Zhu T."/>
            <person name="Rodriguez J.C."/>
            <person name="Deal K.R."/>
            <person name="Dubcovsky J."/>
            <person name="McGuire P.E."/>
            <person name="Lux T."/>
            <person name="Spannagl M."/>
            <person name="Mayer K.F.X."/>
            <person name="Baldrich P."/>
            <person name="Meyers B.C."/>
            <person name="Huo N."/>
            <person name="Gu Y.Q."/>
            <person name="Zhou H."/>
            <person name="Devos K.M."/>
            <person name="Bennetzen J.L."/>
            <person name="Unver T."/>
            <person name="Budak H."/>
            <person name="Gulick P.J."/>
            <person name="Galiba G."/>
            <person name="Kalapos B."/>
            <person name="Nelson D.R."/>
            <person name="Li P."/>
            <person name="You F.M."/>
            <person name="Luo M.C."/>
            <person name="Dvorak J."/>
        </authorList>
    </citation>
    <scope>NUCLEOTIDE SEQUENCE [LARGE SCALE GENOMIC DNA]</scope>
    <source>
        <strain evidence="6">cv. AL8/78</strain>
    </source>
</reference>
<keyword evidence="2" id="KW-0805">Transcription regulation</keyword>
<dbReference type="EnsemblPlants" id="AET2Gv21128400.1">
    <property type="protein sequence ID" value="AET2Gv21128400.1"/>
    <property type="gene ID" value="AET2Gv21128400"/>
</dbReference>
<dbReference type="Gramene" id="AET2Gv21128400.1">
    <property type="protein sequence ID" value="AET2Gv21128400.1"/>
    <property type="gene ID" value="AET2Gv21128400"/>
</dbReference>